<feature type="transmembrane region" description="Helical" evidence="13">
    <location>
        <begin position="525"/>
        <end position="546"/>
    </location>
</feature>
<organism evidence="15 16">
    <name type="scientific">Variovorax robiniae</name>
    <dbReference type="NCBI Taxonomy" id="1836199"/>
    <lineage>
        <taxon>Bacteria</taxon>
        <taxon>Pseudomonadati</taxon>
        <taxon>Pseudomonadota</taxon>
        <taxon>Betaproteobacteria</taxon>
        <taxon>Burkholderiales</taxon>
        <taxon>Comamonadaceae</taxon>
        <taxon>Variovorax</taxon>
    </lineage>
</organism>
<evidence type="ECO:0000256" key="10">
    <source>
        <dbReference type="ARBA" id="ARBA00022989"/>
    </source>
</evidence>
<sequence length="617" mass="67366">MRRDRDRADDPGAPGGRRASHLHPTRRAVAPHAVKAAEAVNAGLRWRRAGFALAVAATVVALVWLMAATLFVERVDAIGLGMLLAFAVTLPWTVVGFWNAAIGLALMSASRDPAGLVAPHLHAADPRQRIEASTALLACIRNEDTGRLSRNLAWMLDGLVNSGQAAAFQLYVLSDSDDPGIVAAEAGMVAQLEARFGSAVALHYRRREQHHGFKAGNIRGFCERWGSLHDYAIVLDADSLMTPQAMLRLVRIMQARPGIGILQTLVTGLPSASAFTRMFQFGMRLGMRSYTLGAASWQGDCGPYWGHNAILRLPPFIEHCKLPELPGPPPLGGPVLSHDQLEAVLMRRAGYEVRVLPDEQGSWEENPPNILEFIRRDLRWCQGNMQYLQLLGLPGLRPVSRCQLLLAIAMYLGAPAWLAFMMLGMWREQPFRADFGLVLFIAVMGMNLAPKLATIVDVLLRAPLRRAYGGAPRIVCGALLEFGFWVLTGPVVAVAVTLFLLGLPFGRRVGWAAQQRDVQRIDWRVALRGLWPQTALGLVLAGLVWWRTPGAIWLWSPVLAGLIGSIPFACWSAHHAVGRWLVRWGMCRIPEEAPVATGLAPHGLPVHAPGATVPAAE</sequence>
<feature type="region of interest" description="Disordered" evidence="12">
    <location>
        <begin position="1"/>
        <end position="24"/>
    </location>
</feature>
<accession>A0ABU8X158</accession>
<dbReference type="Proteomes" id="UP001367030">
    <property type="component" value="Unassembled WGS sequence"/>
</dbReference>
<reference evidence="15 16" key="1">
    <citation type="submission" date="2024-03" db="EMBL/GenBank/DDBJ databases">
        <title>Novel species of the genus Variovorax.</title>
        <authorList>
            <person name="Liu Q."/>
            <person name="Xin Y.-H."/>
        </authorList>
    </citation>
    <scope>NUCLEOTIDE SEQUENCE [LARGE SCALE GENOMIC DNA]</scope>
    <source>
        <strain evidence="15 16">KACC 18901</strain>
    </source>
</reference>
<dbReference type="Pfam" id="PF13632">
    <property type="entry name" value="Glyco_trans_2_3"/>
    <property type="match status" value="1"/>
</dbReference>
<dbReference type="Gene3D" id="3.90.550.10">
    <property type="entry name" value="Spore Coat Polysaccharide Biosynthesis Protein SpsA, Chain A"/>
    <property type="match status" value="1"/>
</dbReference>
<feature type="domain" description="Glycosyltransferase 2-like" evidence="14">
    <location>
        <begin position="233"/>
        <end position="426"/>
    </location>
</feature>
<dbReference type="SUPFAM" id="SSF53448">
    <property type="entry name" value="Nucleotide-diphospho-sugar transferases"/>
    <property type="match status" value="1"/>
</dbReference>
<evidence type="ECO:0000313" key="16">
    <source>
        <dbReference type="Proteomes" id="UP001367030"/>
    </source>
</evidence>
<evidence type="ECO:0000256" key="2">
    <source>
        <dbReference type="ARBA" id="ARBA00005001"/>
    </source>
</evidence>
<dbReference type="PANTHER" id="PTHR43867">
    <property type="entry name" value="CELLULOSE SYNTHASE CATALYTIC SUBUNIT A [UDP-FORMING]"/>
    <property type="match status" value="1"/>
</dbReference>
<dbReference type="NCBIfam" id="NF003962">
    <property type="entry name" value="PRK05454.2-5"/>
    <property type="match status" value="1"/>
</dbReference>
<feature type="transmembrane region" description="Helical" evidence="13">
    <location>
        <begin position="552"/>
        <end position="573"/>
    </location>
</feature>
<dbReference type="PANTHER" id="PTHR43867:SF5">
    <property type="entry name" value="GLUCANS BIOSYNTHESIS GLUCOSYLTRANSFERASE H"/>
    <property type="match status" value="1"/>
</dbReference>
<dbReference type="RefSeq" id="WP_340333613.1">
    <property type="nucleotide sequence ID" value="NZ_JBBKZS010000001.1"/>
</dbReference>
<evidence type="ECO:0000256" key="7">
    <source>
        <dbReference type="ARBA" id="ARBA00022676"/>
    </source>
</evidence>
<protein>
    <recommendedName>
        <fullName evidence="4">Glucans biosynthesis glucosyltransferase H</fullName>
    </recommendedName>
</protein>
<evidence type="ECO:0000313" key="15">
    <source>
        <dbReference type="EMBL" id="MEJ8853527.1"/>
    </source>
</evidence>
<feature type="transmembrane region" description="Helical" evidence="13">
    <location>
        <begin position="258"/>
        <end position="279"/>
    </location>
</feature>
<dbReference type="NCBIfam" id="NF003958">
    <property type="entry name" value="PRK05454.2-1"/>
    <property type="match status" value="1"/>
</dbReference>
<keyword evidence="5" id="KW-1003">Cell membrane</keyword>
<evidence type="ECO:0000256" key="1">
    <source>
        <dbReference type="ARBA" id="ARBA00004429"/>
    </source>
</evidence>
<keyword evidence="11 13" id="KW-0472">Membrane</keyword>
<comment type="similarity">
    <text evidence="3">Belongs to the glycosyltransferase 2 family. OpgH subfamily.</text>
</comment>
<feature type="transmembrane region" description="Helical" evidence="13">
    <location>
        <begin position="482"/>
        <end position="505"/>
    </location>
</feature>
<keyword evidence="16" id="KW-1185">Reference proteome</keyword>
<evidence type="ECO:0000256" key="4">
    <source>
        <dbReference type="ARBA" id="ARBA00020585"/>
    </source>
</evidence>
<evidence type="ECO:0000256" key="12">
    <source>
        <dbReference type="SAM" id="MobiDB-lite"/>
    </source>
</evidence>
<comment type="subcellular location">
    <subcellularLocation>
        <location evidence="1">Cell inner membrane</location>
        <topology evidence="1">Multi-pass membrane protein</topology>
    </subcellularLocation>
</comment>
<proteinExistence type="inferred from homology"/>
<dbReference type="GO" id="GO:0016757">
    <property type="term" value="F:glycosyltransferase activity"/>
    <property type="evidence" value="ECO:0007669"/>
    <property type="project" value="UniProtKB-KW"/>
</dbReference>
<keyword evidence="10 13" id="KW-1133">Transmembrane helix</keyword>
<dbReference type="InterPro" id="IPR029044">
    <property type="entry name" value="Nucleotide-diphossugar_trans"/>
</dbReference>
<keyword evidence="9 13" id="KW-0812">Transmembrane</keyword>
<dbReference type="EMBL" id="JBBKZS010000001">
    <property type="protein sequence ID" value="MEJ8853527.1"/>
    <property type="molecule type" value="Genomic_DNA"/>
</dbReference>
<feature type="transmembrane region" description="Helical" evidence="13">
    <location>
        <begin position="404"/>
        <end position="423"/>
    </location>
</feature>
<evidence type="ECO:0000256" key="11">
    <source>
        <dbReference type="ARBA" id="ARBA00023136"/>
    </source>
</evidence>
<name>A0ABU8X158_9BURK</name>
<keyword evidence="7 15" id="KW-0328">Glycosyltransferase</keyword>
<feature type="compositionally biased region" description="Basic and acidic residues" evidence="12">
    <location>
        <begin position="1"/>
        <end position="10"/>
    </location>
</feature>
<evidence type="ECO:0000256" key="5">
    <source>
        <dbReference type="ARBA" id="ARBA00022475"/>
    </source>
</evidence>
<keyword evidence="6" id="KW-0997">Cell inner membrane</keyword>
<evidence type="ECO:0000256" key="6">
    <source>
        <dbReference type="ARBA" id="ARBA00022519"/>
    </source>
</evidence>
<evidence type="ECO:0000256" key="9">
    <source>
        <dbReference type="ARBA" id="ARBA00022692"/>
    </source>
</evidence>
<evidence type="ECO:0000256" key="13">
    <source>
        <dbReference type="SAM" id="Phobius"/>
    </source>
</evidence>
<comment type="caution">
    <text evidence="15">The sequence shown here is derived from an EMBL/GenBank/DDBJ whole genome shotgun (WGS) entry which is preliminary data.</text>
</comment>
<dbReference type="InterPro" id="IPR001173">
    <property type="entry name" value="Glyco_trans_2-like"/>
</dbReference>
<evidence type="ECO:0000256" key="3">
    <source>
        <dbReference type="ARBA" id="ARBA00009337"/>
    </source>
</evidence>
<comment type="pathway">
    <text evidence="2">Glycan metabolism; osmoregulated periplasmic glucan (OPG) biosynthesis.</text>
</comment>
<evidence type="ECO:0000259" key="14">
    <source>
        <dbReference type="Pfam" id="PF13632"/>
    </source>
</evidence>
<keyword evidence="8 15" id="KW-0808">Transferase</keyword>
<feature type="transmembrane region" description="Helical" evidence="13">
    <location>
        <begin position="51"/>
        <end position="72"/>
    </location>
</feature>
<feature type="transmembrane region" description="Helical" evidence="13">
    <location>
        <begin position="435"/>
        <end position="462"/>
    </location>
</feature>
<dbReference type="InterPro" id="IPR050321">
    <property type="entry name" value="Glycosyltr_2/OpgH_subfam"/>
</dbReference>
<gene>
    <name evidence="15" type="primary">mdoH</name>
    <name evidence="15" type="ORF">WKW79_03045</name>
</gene>
<evidence type="ECO:0000256" key="8">
    <source>
        <dbReference type="ARBA" id="ARBA00022679"/>
    </source>
</evidence>
<feature type="transmembrane region" description="Helical" evidence="13">
    <location>
        <begin position="78"/>
        <end position="101"/>
    </location>
</feature>